<dbReference type="SUPFAM" id="SSF53474">
    <property type="entry name" value="alpha/beta-Hydrolases"/>
    <property type="match status" value="1"/>
</dbReference>
<dbReference type="Gene3D" id="3.40.50.1820">
    <property type="entry name" value="alpha/beta hydrolase"/>
    <property type="match status" value="1"/>
</dbReference>
<dbReference type="Proteomes" id="UP000636505">
    <property type="component" value="Unassembled WGS sequence"/>
</dbReference>
<dbReference type="InterPro" id="IPR029058">
    <property type="entry name" value="AB_hydrolase_fold"/>
</dbReference>
<dbReference type="PANTHER" id="PTHR46438:SF2">
    <property type="entry name" value="ALPHA_BETA-HYDROLASES SUPERFAMILY PROTEIN"/>
    <property type="match status" value="1"/>
</dbReference>
<evidence type="ECO:0000313" key="2">
    <source>
        <dbReference type="EMBL" id="MBE9078814.1"/>
    </source>
</evidence>
<name>A0A8J7DRL4_9CYAN</name>
<comment type="caution">
    <text evidence="2">The sequence shown here is derived from an EMBL/GenBank/DDBJ whole genome shotgun (WGS) entry which is preliminary data.</text>
</comment>
<keyword evidence="3" id="KW-1185">Reference proteome</keyword>
<keyword evidence="2" id="KW-0378">Hydrolase</keyword>
<organism evidence="2 3">
    <name type="scientific">Vasconcelosia minhoensis LEGE 07310</name>
    <dbReference type="NCBI Taxonomy" id="915328"/>
    <lineage>
        <taxon>Bacteria</taxon>
        <taxon>Bacillati</taxon>
        <taxon>Cyanobacteriota</taxon>
        <taxon>Cyanophyceae</taxon>
        <taxon>Nodosilineales</taxon>
        <taxon>Cymatolegaceae</taxon>
        <taxon>Vasconcelosia</taxon>
        <taxon>Vasconcelosia minhoensis</taxon>
    </lineage>
</organism>
<evidence type="ECO:0000259" key="1">
    <source>
        <dbReference type="Pfam" id="PF12697"/>
    </source>
</evidence>
<evidence type="ECO:0000313" key="3">
    <source>
        <dbReference type="Proteomes" id="UP000636505"/>
    </source>
</evidence>
<gene>
    <name evidence="2" type="ORF">IQ241_16185</name>
</gene>
<dbReference type="Pfam" id="PF12697">
    <property type="entry name" value="Abhydrolase_6"/>
    <property type="match status" value="1"/>
</dbReference>
<dbReference type="EMBL" id="JADEXG010000041">
    <property type="protein sequence ID" value="MBE9078814.1"/>
    <property type="molecule type" value="Genomic_DNA"/>
</dbReference>
<accession>A0A8J7DRL4</accession>
<dbReference type="GO" id="GO:0016787">
    <property type="term" value="F:hydrolase activity"/>
    <property type="evidence" value="ECO:0007669"/>
    <property type="project" value="UniProtKB-KW"/>
</dbReference>
<dbReference type="AlphaFoldDB" id="A0A8J7DRL4"/>
<feature type="domain" description="AB hydrolase-1" evidence="1">
    <location>
        <begin position="34"/>
        <end position="282"/>
    </location>
</feature>
<reference evidence="2" key="1">
    <citation type="submission" date="2020-10" db="EMBL/GenBank/DDBJ databases">
        <authorList>
            <person name="Castelo-Branco R."/>
            <person name="Eusebio N."/>
            <person name="Adriana R."/>
            <person name="Vieira A."/>
            <person name="Brugerolle De Fraissinette N."/>
            <person name="Rezende De Castro R."/>
            <person name="Schneider M.P."/>
            <person name="Vasconcelos V."/>
            <person name="Leao P.N."/>
        </authorList>
    </citation>
    <scope>NUCLEOTIDE SEQUENCE</scope>
    <source>
        <strain evidence="2">LEGE 07310</strain>
    </source>
</reference>
<protein>
    <submittedName>
        <fullName evidence="2">Alpha/beta fold hydrolase</fullName>
    </submittedName>
</protein>
<dbReference type="PRINTS" id="PR00111">
    <property type="entry name" value="ABHYDROLASE"/>
</dbReference>
<dbReference type="InterPro" id="IPR000073">
    <property type="entry name" value="AB_hydrolase_1"/>
</dbReference>
<proteinExistence type="predicted"/>
<sequence length="297" mass="32924">MTVAVESSTGRHWQWQGYQVYLVRAGSAPDRPPLLLVHGFGASTDHWRKNIAELEADFEVWAIDLIGFGRSSKPDRGYSADLWRDLVHDVITKQIGRPAVLAGNSIGAYTCLSVAAAYPQDVAGVCLLNGVGTFSQTTVVNPPNPFQKAIGDLIKGFVLSPLPSWVIFQYVRRRSAIRKTLEQVYLDRTAVTDQLVEDIYRPATESGAAAAFAALFKAPRGESVDRLLETTTCPLLLLWGEGDPWMDTRQRSQLYRQYYVNLEEHFLKAGHCPHDEVPEQVNGLLREWVLGTVVGGG</sequence>
<dbReference type="RefSeq" id="WP_193909040.1">
    <property type="nucleotide sequence ID" value="NZ_JADEXG010000041.1"/>
</dbReference>
<dbReference type="PANTHER" id="PTHR46438">
    <property type="entry name" value="ALPHA/BETA-HYDROLASES SUPERFAMILY PROTEIN"/>
    <property type="match status" value="1"/>
</dbReference>